<keyword evidence="3" id="KW-1185">Reference proteome</keyword>
<dbReference type="Proteomes" id="UP000186817">
    <property type="component" value="Unassembled WGS sequence"/>
</dbReference>
<reference evidence="2 3" key="1">
    <citation type="submission" date="2016-02" db="EMBL/GenBank/DDBJ databases">
        <title>Genome analysis of coral dinoflagellate symbionts highlights evolutionary adaptations to a symbiotic lifestyle.</title>
        <authorList>
            <person name="Aranda M."/>
            <person name="Li Y."/>
            <person name="Liew Y.J."/>
            <person name="Baumgarten S."/>
            <person name="Simakov O."/>
            <person name="Wilson M."/>
            <person name="Piel J."/>
            <person name="Ashoor H."/>
            <person name="Bougouffa S."/>
            <person name="Bajic V.B."/>
            <person name="Ryu T."/>
            <person name="Ravasi T."/>
            <person name="Bayer T."/>
            <person name="Micklem G."/>
            <person name="Kim H."/>
            <person name="Bhak J."/>
            <person name="Lajeunesse T.C."/>
            <person name="Voolstra C.R."/>
        </authorList>
    </citation>
    <scope>NUCLEOTIDE SEQUENCE [LARGE SCALE GENOMIC DNA]</scope>
    <source>
        <strain evidence="2 3">CCMP2467</strain>
    </source>
</reference>
<evidence type="ECO:0000256" key="1">
    <source>
        <dbReference type="SAM" id="MobiDB-lite"/>
    </source>
</evidence>
<feature type="region of interest" description="Disordered" evidence="1">
    <location>
        <begin position="153"/>
        <end position="173"/>
    </location>
</feature>
<sequence length="173" mass="18774">MSPLRPARIPPLVHNWSTDGQFLQSLDALCCQPICTLYCALLGFGKLVLRVSYVEFEIYPKTVLLSAVLDPTLDADVVSLGNLEIQKLYADYKAKFGDHPSAEADPSADQLASLKQVVAAGSVPYADFSLFGLRLLRKQTFTSYTLNVATGEWSKKEQPGPSSNLPCNAGSSC</sequence>
<feature type="compositionally biased region" description="Polar residues" evidence="1">
    <location>
        <begin position="160"/>
        <end position="173"/>
    </location>
</feature>
<comment type="caution">
    <text evidence="2">The sequence shown here is derived from an EMBL/GenBank/DDBJ whole genome shotgun (WGS) entry which is preliminary data.</text>
</comment>
<organism evidence="2 3">
    <name type="scientific">Symbiodinium microadriaticum</name>
    <name type="common">Dinoflagellate</name>
    <name type="synonym">Zooxanthella microadriatica</name>
    <dbReference type="NCBI Taxonomy" id="2951"/>
    <lineage>
        <taxon>Eukaryota</taxon>
        <taxon>Sar</taxon>
        <taxon>Alveolata</taxon>
        <taxon>Dinophyceae</taxon>
        <taxon>Suessiales</taxon>
        <taxon>Symbiodiniaceae</taxon>
        <taxon>Symbiodinium</taxon>
    </lineage>
</organism>
<evidence type="ECO:0000313" key="3">
    <source>
        <dbReference type="Proteomes" id="UP000186817"/>
    </source>
</evidence>
<dbReference type="OrthoDB" id="447341at2759"/>
<dbReference type="EMBL" id="LSRX01004748">
    <property type="protein sequence ID" value="OLP73796.1"/>
    <property type="molecule type" value="Genomic_DNA"/>
</dbReference>
<accession>A0A1Q9BSZ8</accession>
<gene>
    <name evidence="2" type="ORF">AK812_SmicGene46847</name>
</gene>
<name>A0A1Q9BSZ8_SYMMI</name>
<evidence type="ECO:0000313" key="2">
    <source>
        <dbReference type="EMBL" id="OLP73796.1"/>
    </source>
</evidence>
<dbReference type="AlphaFoldDB" id="A0A1Q9BSZ8"/>
<proteinExistence type="predicted"/>
<protein>
    <submittedName>
        <fullName evidence="2">Uncharacterized protein</fullName>
    </submittedName>
</protein>